<dbReference type="EMBL" id="REGN01000533">
    <property type="protein sequence ID" value="RNA41183.1"/>
    <property type="molecule type" value="Genomic_DNA"/>
</dbReference>
<dbReference type="AlphaFoldDB" id="A0A3M7SZE3"/>
<organism evidence="1 2">
    <name type="scientific">Brachionus plicatilis</name>
    <name type="common">Marine rotifer</name>
    <name type="synonym">Brachionus muelleri</name>
    <dbReference type="NCBI Taxonomy" id="10195"/>
    <lineage>
        <taxon>Eukaryota</taxon>
        <taxon>Metazoa</taxon>
        <taxon>Spiralia</taxon>
        <taxon>Gnathifera</taxon>
        <taxon>Rotifera</taxon>
        <taxon>Eurotatoria</taxon>
        <taxon>Monogononta</taxon>
        <taxon>Pseudotrocha</taxon>
        <taxon>Ploima</taxon>
        <taxon>Brachionidae</taxon>
        <taxon>Brachionus</taxon>
    </lineage>
</organism>
<name>A0A3M7SZE3_BRAPC</name>
<accession>A0A3M7SZE3</accession>
<proteinExistence type="predicted"/>
<sequence length="83" mass="9701">MASHIYRIKKIEKLWLTLFKDQEDSELPKILDGRQAGSKLVPFFFVFNWSKFKSLNNKIKTNDATKASGIDRFKIGMQNCFNN</sequence>
<keyword evidence="2" id="KW-1185">Reference proteome</keyword>
<evidence type="ECO:0000313" key="1">
    <source>
        <dbReference type="EMBL" id="RNA41183.1"/>
    </source>
</evidence>
<reference evidence="1 2" key="1">
    <citation type="journal article" date="2018" name="Sci. Rep.">
        <title>Genomic signatures of local adaptation to the degree of environmental predictability in rotifers.</title>
        <authorList>
            <person name="Franch-Gras L."/>
            <person name="Hahn C."/>
            <person name="Garcia-Roger E.M."/>
            <person name="Carmona M.J."/>
            <person name="Serra M."/>
            <person name="Gomez A."/>
        </authorList>
    </citation>
    <scope>NUCLEOTIDE SEQUENCE [LARGE SCALE GENOMIC DNA]</scope>
    <source>
        <strain evidence="1">HYR1</strain>
    </source>
</reference>
<dbReference type="Proteomes" id="UP000276133">
    <property type="component" value="Unassembled WGS sequence"/>
</dbReference>
<protein>
    <submittedName>
        <fullName evidence="1">Uncharacterized protein</fullName>
    </submittedName>
</protein>
<gene>
    <name evidence="1" type="ORF">BpHYR1_036766</name>
</gene>
<evidence type="ECO:0000313" key="2">
    <source>
        <dbReference type="Proteomes" id="UP000276133"/>
    </source>
</evidence>
<comment type="caution">
    <text evidence="1">The sequence shown here is derived from an EMBL/GenBank/DDBJ whole genome shotgun (WGS) entry which is preliminary data.</text>
</comment>